<organism evidence="1 2">
    <name type="scientific">Cryptolaemus montrouzieri</name>
    <dbReference type="NCBI Taxonomy" id="559131"/>
    <lineage>
        <taxon>Eukaryota</taxon>
        <taxon>Metazoa</taxon>
        <taxon>Ecdysozoa</taxon>
        <taxon>Arthropoda</taxon>
        <taxon>Hexapoda</taxon>
        <taxon>Insecta</taxon>
        <taxon>Pterygota</taxon>
        <taxon>Neoptera</taxon>
        <taxon>Endopterygota</taxon>
        <taxon>Coleoptera</taxon>
        <taxon>Polyphaga</taxon>
        <taxon>Cucujiformia</taxon>
        <taxon>Coccinelloidea</taxon>
        <taxon>Coccinellidae</taxon>
        <taxon>Scymninae</taxon>
        <taxon>Scymnini</taxon>
        <taxon>Cryptolaemus</taxon>
    </lineage>
</organism>
<evidence type="ECO:0000313" key="2">
    <source>
        <dbReference type="Proteomes" id="UP001516400"/>
    </source>
</evidence>
<evidence type="ECO:0000313" key="1">
    <source>
        <dbReference type="EMBL" id="KAL3267540.1"/>
    </source>
</evidence>
<accession>A0ABD2MMC1</accession>
<name>A0ABD2MMC1_9CUCU</name>
<gene>
    <name evidence="1" type="ORF">HHI36_011661</name>
</gene>
<reference evidence="1 2" key="1">
    <citation type="journal article" date="2021" name="BMC Biol.">
        <title>Horizontally acquired antibacterial genes associated with adaptive radiation of ladybird beetles.</title>
        <authorList>
            <person name="Li H.S."/>
            <person name="Tang X.F."/>
            <person name="Huang Y.H."/>
            <person name="Xu Z.Y."/>
            <person name="Chen M.L."/>
            <person name="Du X.Y."/>
            <person name="Qiu B.Y."/>
            <person name="Chen P.T."/>
            <person name="Zhang W."/>
            <person name="Slipinski A."/>
            <person name="Escalona H.E."/>
            <person name="Waterhouse R.M."/>
            <person name="Zwick A."/>
            <person name="Pang H."/>
        </authorList>
    </citation>
    <scope>NUCLEOTIDE SEQUENCE [LARGE SCALE GENOMIC DNA]</scope>
    <source>
        <strain evidence="1">SYSU2018</strain>
    </source>
</reference>
<dbReference type="AlphaFoldDB" id="A0ABD2MMC1"/>
<dbReference type="EMBL" id="JABFTP020000001">
    <property type="protein sequence ID" value="KAL3267540.1"/>
    <property type="molecule type" value="Genomic_DNA"/>
</dbReference>
<comment type="caution">
    <text evidence="1">The sequence shown here is derived from an EMBL/GenBank/DDBJ whole genome shotgun (WGS) entry which is preliminary data.</text>
</comment>
<dbReference type="Proteomes" id="UP001516400">
    <property type="component" value="Unassembled WGS sequence"/>
</dbReference>
<proteinExistence type="predicted"/>
<sequence>MKAANREVITSFPVVFMKKRGVRKSTKMRPPSALTCLSIFLLQSSSESGRGVVVDRMAPATTQSIRGTSSSATLRQSALTK</sequence>
<keyword evidence="2" id="KW-1185">Reference proteome</keyword>
<protein>
    <submittedName>
        <fullName evidence="1">Uncharacterized protein</fullName>
    </submittedName>
</protein>